<feature type="transmembrane region" description="Helical" evidence="5">
    <location>
        <begin position="86"/>
        <end position="105"/>
    </location>
</feature>
<dbReference type="AlphaFoldDB" id="A0A7N6B4S4"/>
<evidence type="ECO:0000256" key="5">
    <source>
        <dbReference type="RuleBase" id="RU004379"/>
    </source>
</evidence>
<protein>
    <submittedName>
        <fullName evidence="6">Uncharacterized protein</fullName>
    </submittedName>
</protein>
<proteinExistence type="inferred from homology"/>
<evidence type="ECO:0000313" key="6">
    <source>
        <dbReference type="Ensembl" id="ENSATEP00000057799.1"/>
    </source>
</evidence>
<dbReference type="GeneTree" id="ENSGT00940000172561"/>
<comment type="subcellular location">
    <subcellularLocation>
        <location evidence="1">Membrane</location>
        <topology evidence="1">Multi-pass membrane protein</topology>
    </subcellularLocation>
</comment>
<feature type="transmembrane region" description="Helical" evidence="5">
    <location>
        <begin position="52"/>
        <end position="74"/>
    </location>
</feature>
<evidence type="ECO:0000256" key="1">
    <source>
        <dbReference type="ARBA" id="ARBA00004141"/>
    </source>
</evidence>
<dbReference type="OrthoDB" id="8936172at2759"/>
<dbReference type="InterPro" id="IPR006214">
    <property type="entry name" value="Bax_inhibitor_1-related"/>
</dbReference>
<dbReference type="PANTHER" id="PTHR23291">
    <property type="entry name" value="BAX INHIBITOR-RELATED"/>
    <property type="match status" value="1"/>
</dbReference>
<name>A0A7N6B4S4_ANATE</name>
<dbReference type="GO" id="GO:0016020">
    <property type="term" value="C:membrane"/>
    <property type="evidence" value="ECO:0007669"/>
    <property type="project" value="UniProtKB-SubCell"/>
</dbReference>
<dbReference type="GO" id="GO:2001234">
    <property type="term" value="P:negative regulation of apoptotic signaling pathway"/>
    <property type="evidence" value="ECO:0007669"/>
    <property type="project" value="TreeGrafter"/>
</dbReference>
<evidence type="ECO:0000313" key="7">
    <source>
        <dbReference type="Proteomes" id="UP000265040"/>
    </source>
</evidence>
<comment type="caution">
    <text evidence="5">Lacks conserved residue(s) required for the propagation of feature annotation.</text>
</comment>
<keyword evidence="7" id="KW-1185">Reference proteome</keyword>
<dbReference type="GO" id="GO:0005783">
    <property type="term" value="C:endoplasmic reticulum"/>
    <property type="evidence" value="ECO:0007669"/>
    <property type="project" value="TreeGrafter"/>
</dbReference>
<reference evidence="6" key="1">
    <citation type="submission" date="2021-04" db="EMBL/GenBank/DDBJ databases">
        <authorList>
            <consortium name="Wellcome Sanger Institute Data Sharing"/>
        </authorList>
    </citation>
    <scope>NUCLEOTIDE SEQUENCE [LARGE SCALE GENOMIC DNA]</scope>
</reference>
<keyword evidence="3 5" id="KW-1133">Transmembrane helix</keyword>
<dbReference type="InParanoid" id="A0A7N6B4S4"/>
<dbReference type="Pfam" id="PF01027">
    <property type="entry name" value="Bax1-I"/>
    <property type="match status" value="1"/>
</dbReference>
<comment type="similarity">
    <text evidence="5">Belongs to the BI1 family.</text>
</comment>
<sequence>MIKKRNDNTVCFAAVSSRYDFTICYGVALVLAVDLIMFGFFSIFYYSVVTEIVYGCLGALLYSLFLMIDCQMLMGRSSLSLDPEEYVNAALLIYLDIILIFLYLLGRR</sequence>
<reference evidence="6" key="2">
    <citation type="submission" date="2025-08" db="UniProtKB">
        <authorList>
            <consortium name="Ensembl"/>
        </authorList>
    </citation>
    <scope>IDENTIFICATION</scope>
</reference>
<evidence type="ECO:0000256" key="4">
    <source>
        <dbReference type="ARBA" id="ARBA00023136"/>
    </source>
</evidence>
<evidence type="ECO:0000256" key="2">
    <source>
        <dbReference type="ARBA" id="ARBA00022692"/>
    </source>
</evidence>
<keyword evidence="4 5" id="KW-0472">Membrane</keyword>
<dbReference type="Ensembl" id="ENSATET00000059285.2">
    <property type="protein sequence ID" value="ENSATEP00000057799.1"/>
    <property type="gene ID" value="ENSATEG00000027536.2"/>
</dbReference>
<dbReference type="PANTHER" id="PTHR23291:SF94">
    <property type="entry name" value="PROTEIN LIFEGUARD 1 ISOFORM X2"/>
    <property type="match status" value="1"/>
</dbReference>
<dbReference type="Proteomes" id="UP000265040">
    <property type="component" value="Chromosome 17"/>
</dbReference>
<accession>A0A7N6B4S4</accession>
<organism evidence="6 7">
    <name type="scientific">Anabas testudineus</name>
    <name type="common">Climbing perch</name>
    <name type="synonym">Anthias testudineus</name>
    <dbReference type="NCBI Taxonomy" id="64144"/>
    <lineage>
        <taxon>Eukaryota</taxon>
        <taxon>Metazoa</taxon>
        <taxon>Chordata</taxon>
        <taxon>Craniata</taxon>
        <taxon>Vertebrata</taxon>
        <taxon>Euteleostomi</taxon>
        <taxon>Actinopterygii</taxon>
        <taxon>Neopterygii</taxon>
        <taxon>Teleostei</taxon>
        <taxon>Neoteleostei</taxon>
        <taxon>Acanthomorphata</taxon>
        <taxon>Anabantaria</taxon>
        <taxon>Anabantiformes</taxon>
        <taxon>Anabantoidei</taxon>
        <taxon>Anabantidae</taxon>
        <taxon>Anabas</taxon>
    </lineage>
</organism>
<dbReference type="GO" id="GO:0005794">
    <property type="term" value="C:Golgi apparatus"/>
    <property type="evidence" value="ECO:0007669"/>
    <property type="project" value="TreeGrafter"/>
</dbReference>
<evidence type="ECO:0000256" key="3">
    <source>
        <dbReference type="ARBA" id="ARBA00022989"/>
    </source>
</evidence>
<keyword evidence="2 5" id="KW-0812">Transmembrane</keyword>
<reference evidence="6" key="3">
    <citation type="submission" date="2025-09" db="UniProtKB">
        <authorList>
            <consortium name="Ensembl"/>
        </authorList>
    </citation>
    <scope>IDENTIFICATION</scope>
</reference>
<feature type="transmembrane region" description="Helical" evidence="5">
    <location>
        <begin position="21"/>
        <end position="46"/>
    </location>
</feature>